<accession>A0ACB0ZLD0</accession>
<organism evidence="1 2">
    <name type="scientific">Meloidogyne enterolobii</name>
    <name type="common">Root-knot nematode worm</name>
    <name type="synonym">Meloidogyne mayaguensis</name>
    <dbReference type="NCBI Taxonomy" id="390850"/>
    <lineage>
        <taxon>Eukaryota</taxon>
        <taxon>Metazoa</taxon>
        <taxon>Ecdysozoa</taxon>
        <taxon>Nematoda</taxon>
        <taxon>Chromadorea</taxon>
        <taxon>Rhabditida</taxon>
        <taxon>Tylenchina</taxon>
        <taxon>Tylenchomorpha</taxon>
        <taxon>Tylenchoidea</taxon>
        <taxon>Meloidogynidae</taxon>
        <taxon>Meloidogyninae</taxon>
        <taxon>Meloidogyne</taxon>
    </lineage>
</organism>
<sequence length="194" mass="23299">MTEKNKFYIIIVLLLFGISFYLSKLFNYFKLIFNLMIVFKNKFIFKIKVKELLGFPDDLIITKYSFIRKGLNLSEAELWQKQNNLNLKYINLTEMDIWKENNLTKFLLIEIPKDWNGECGGFANQMWRFAVIYVWGLQLGRYPGIFNNSAWTCDSLNLPNEIEETFPVVHKIFIYFKVFKKIFFKNKFFLSQIK</sequence>
<comment type="caution">
    <text evidence="1">The sequence shown here is derived from an EMBL/GenBank/DDBJ whole genome shotgun (WGS) entry which is preliminary data.</text>
</comment>
<evidence type="ECO:0000313" key="2">
    <source>
        <dbReference type="Proteomes" id="UP001497535"/>
    </source>
</evidence>
<proteinExistence type="predicted"/>
<evidence type="ECO:0000313" key="1">
    <source>
        <dbReference type="EMBL" id="CAK5078850.1"/>
    </source>
</evidence>
<keyword evidence="2" id="KW-1185">Reference proteome</keyword>
<reference evidence="1" key="1">
    <citation type="submission" date="2023-11" db="EMBL/GenBank/DDBJ databases">
        <authorList>
            <person name="Poullet M."/>
        </authorList>
    </citation>
    <scope>NUCLEOTIDE SEQUENCE</scope>
    <source>
        <strain evidence="1">E1834</strain>
    </source>
</reference>
<gene>
    <name evidence="1" type="ORF">MENTE1834_LOCUS25923</name>
</gene>
<name>A0ACB0ZLD0_MELEN</name>
<protein>
    <submittedName>
        <fullName evidence="1">Uncharacterized protein</fullName>
    </submittedName>
</protein>
<dbReference type="Proteomes" id="UP001497535">
    <property type="component" value="Unassembled WGS sequence"/>
</dbReference>
<dbReference type="EMBL" id="CAVMJV010000036">
    <property type="protein sequence ID" value="CAK5078850.1"/>
    <property type="molecule type" value="Genomic_DNA"/>
</dbReference>